<dbReference type="EMBL" id="FNSA01000001">
    <property type="protein sequence ID" value="SEB29776.1"/>
    <property type="molecule type" value="Genomic_DNA"/>
</dbReference>
<gene>
    <name evidence="1" type="ORF">SAMN04489793_0050</name>
</gene>
<dbReference type="AlphaFoldDB" id="A0A1H4I7N5"/>
<name>A0A1H4I7N5_TSUTY</name>
<accession>A0A1H4I7N5</accession>
<dbReference type="Proteomes" id="UP000182241">
    <property type="component" value="Unassembled WGS sequence"/>
</dbReference>
<sequence length="98" mass="10297">MKLDDMTIGCDVDVNVVTVGFVMMSIEYGASRTTTGAPGMPNEAAQAFVDRLMNRGDGITGPVSLGMGEVVIASDLDAIRIAEALQASSEIDVPVAYW</sequence>
<evidence type="ECO:0000313" key="1">
    <source>
        <dbReference type="EMBL" id="SEB29776.1"/>
    </source>
</evidence>
<keyword evidence="2" id="KW-1185">Reference proteome</keyword>
<dbReference type="RefSeq" id="WP_068740057.1">
    <property type="nucleotide sequence ID" value="NZ_CBDRGN010000002.1"/>
</dbReference>
<evidence type="ECO:0000313" key="2">
    <source>
        <dbReference type="Proteomes" id="UP000182241"/>
    </source>
</evidence>
<reference evidence="2" key="1">
    <citation type="submission" date="2016-10" db="EMBL/GenBank/DDBJ databases">
        <authorList>
            <person name="Varghese N."/>
            <person name="Submissions S."/>
        </authorList>
    </citation>
    <scope>NUCLEOTIDE SEQUENCE [LARGE SCALE GENOMIC DNA]</scope>
    <source>
        <strain evidence="2">DSM 44234</strain>
    </source>
</reference>
<organism evidence="1 2">
    <name type="scientific">Tsukamurella tyrosinosolvens</name>
    <dbReference type="NCBI Taxonomy" id="57704"/>
    <lineage>
        <taxon>Bacteria</taxon>
        <taxon>Bacillati</taxon>
        <taxon>Actinomycetota</taxon>
        <taxon>Actinomycetes</taxon>
        <taxon>Mycobacteriales</taxon>
        <taxon>Tsukamurellaceae</taxon>
        <taxon>Tsukamurella</taxon>
    </lineage>
</organism>
<protein>
    <submittedName>
        <fullName evidence="1">Uncharacterized protein</fullName>
    </submittedName>
</protein>
<proteinExistence type="predicted"/>